<feature type="transmembrane region" description="Helical" evidence="1">
    <location>
        <begin position="14"/>
        <end position="32"/>
    </location>
</feature>
<keyword evidence="1" id="KW-0812">Transmembrane</keyword>
<reference evidence="2 4" key="1">
    <citation type="journal article" date="2014" name="Genome Announc.">
        <title>Complete Genome Sequence of a Virulent Strain, Streptococcus iniae ISET0901, Isolated from Diseased Tilapia.</title>
        <authorList>
            <person name="Pridgeon J.W."/>
            <person name="Zhang D."/>
            <person name="Zhang L."/>
        </authorList>
    </citation>
    <scope>NUCLEOTIDE SEQUENCE [LARGE SCALE GENOMIC DNA]</scope>
    <source>
        <strain evidence="2 4">ISET0901</strain>
    </source>
</reference>
<dbReference type="PANTHER" id="PTHR37305">
    <property type="entry name" value="INTEGRAL MEMBRANE PROTEIN-RELATED"/>
    <property type="match status" value="1"/>
</dbReference>
<dbReference type="KEGG" id="siq:DQ08_07315"/>
<dbReference type="EMBL" id="QLQD01000066">
    <property type="protein sequence ID" value="RLU55921.1"/>
    <property type="molecule type" value="Genomic_DNA"/>
</dbReference>
<dbReference type="OrthoDB" id="9800309at2"/>
<evidence type="ECO:0000256" key="1">
    <source>
        <dbReference type="SAM" id="Phobius"/>
    </source>
</evidence>
<protein>
    <submittedName>
        <fullName evidence="3">ABC transporter permease</fullName>
    </submittedName>
</protein>
<keyword evidence="1" id="KW-1133">Transmembrane helix</keyword>
<organism evidence="3 5">
    <name type="scientific">Streptococcus iniae</name>
    <name type="common">Streptococcus shiloi</name>
    <dbReference type="NCBI Taxonomy" id="1346"/>
    <lineage>
        <taxon>Bacteria</taxon>
        <taxon>Bacillati</taxon>
        <taxon>Bacillota</taxon>
        <taxon>Bacilli</taxon>
        <taxon>Lactobacillales</taxon>
        <taxon>Streptococcaceae</taxon>
        <taxon>Streptococcus</taxon>
    </lineage>
</organism>
<dbReference type="GO" id="GO:0005886">
    <property type="term" value="C:plasma membrane"/>
    <property type="evidence" value="ECO:0007669"/>
    <property type="project" value="UniProtKB-SubCell"/>
</dbReference>
<evidence type="ECO:0000313" key="2">
    <source>
        <dbReference type="EMBL" id="AHY16260.1"/>
    </source>
</evidence>
<dbReference type="GeneID" id="35766102"/>
<dbReference type="KEGG" id="sio:DW64_07300"/>
<dbReference type="Proteomes" id="UP000025245">
    <property type="component" value="Chromosome"/>
</dbReference>
<dbReference type="AlphaFoldDB" id="A0A3L8GG41"/>
<evidence type="ECO:0000313" key="3">
    <source>
        <dbReference type="EMBL" id="RLU55921.1"/>
    </source>
</evidence>
<keyword evidence="1" id="KW-0472">Membrane</keyword>
<feature type="transmembrane region" description="Helical" evidence="1">
    <location>
        <begin position="121"/>
        <end position="143"/>
    </location>
</feature>
<gene>
    <name evidence="3" type="ORF">DIY07_07495</name>
    <name evidence="2" type="ORF">DQ08_07315</name>
</gene>
<accession>A0A3L8GG41</accession>
<dbReference type="GO" id="GO:0140359">
    <property type="term" value="F:ABC-type transporter activity"/>
    <property type="evidence" value="ECO:0007669"/>
    <property type="project" value="InterPro"/>
</dbReference>
<feature type="transmembrane region" description="Helical" evidence="1">
    <location>
        <begin position="75"/>
        <end position="95"/>
    </location>
</feature>
<dbReference type="EMBL" id="CP007586">
    <property type="protein sequence ID" value="AHY16260.1"/>
    <property type="molecule type" value="Genomic_DNA"/>
</dbReference>
<dbReference type="Proteomes" id="UP000269148">
    <property type="component" value="Unassembled WGS sequence"/>
</dbReference>
<dbReference type="PANTHER" id="PTHR37305:SF1">
    <property type="entry name" value="MEMBRANE PROTEIN"/>
    <property type="match status" value="1"/>
</dbReference>
<evidence type="ECO:0000313" key="5">
    <source>
        <dbReference type="Proteomes" id="UP000269148"/>
    </source>
</evidence>
<dbReference type="RefSeq" id="WP_003101592.1">
    <property type="nucleotide sequence ID" value="NZ_CP010783.1"/>
</dbReference>
<evidence type="ECO:0000313" key="4">
    <source>
        <dbReference type="Proteomes" id="UP000025245"/>
    </source>
</evidence>
<name>A0A3L8GG41_STRIN</name>
<feature type="transmembrane region" description="Helical" evidence="1">
    <location>
        <begin position="233"/>
        <end position="254"/>
    </location>
</feature>
<feature type="transmembrane region" description="Helical" evidence="1">
    <location>
        <begin position="155"/>
        <end position="180"/>
    </location>
</feature>
<proteinExistence type="predicted"/>
<reference evidence="3 5" key="2">
    <citation type="submission" date="2018-06" db="EMBL/GenBank/DDBJ databases">
        <title>Mutators as drivers of adaptation in pathogenic bacteria and a risk factor for host jumps and vaccine escape.</title>
        <authorList>
            <person name="Barnes A.C."/>
            <person name="Silayeva O."/>
        </authorList>
    </citation>
    <scope>NUCLEOTIDE SEQUENCE [LARGE SCALE GENOMIC DNA]</scope>
    <source>
        <strain evidence="3 5">QMA0445</strain>
    </source>
</reference>
<feature type="transmembrane region" description="Helical" evidence="1">
    <location>
        <begin position="187"/>
        <end position="206"/>
    </location>
</feature>
<keyword evidence="4" id="KW-1185">Reference proteome</keyword>
<sequence length="261" mass="29179">MIIKHELRQSRKSLLIWAISVGLGSALCILLYESVADSMKDISSLYQDMGGVSKAFGMDKVSIATLSGYYAAEIALIYTLGAAMFGALLGVDLLAKEEEGHTAEFLLTLPLGRQKVVNHKYISLLINSLLFNLIAISLEWLALLKVDMPFNETAFIQYHLLVLLLQVEIGSLTFAFSALFKKKMAGLGMGLVLLMYFMDMICRIVEHMDYVKYLTPFYYANATDRFANTSINWTLIVIAFALSMCSVFMAKIIYAKRDINT</sequence>
<dbReference type="KEGG" id="siz:SI82_07425"/>
<dbReference type="Pfam" id="PF12679">
    <property type="entry name" value="ABC2_membrane_2"/>
    <property type="match status" value="1"/>
</dbReference>
<dbReference type="STRING" id="1346.BMF34_07345"/>